<evidence type="ECO:0000256" key="7">
    <source>
        <dbReference type="RuleBase" id="RU004504"/>
    </source>
</evidence>
<dbReference type="InterPro" id="IPR016454">
    <property type="entry name" value="Cysteine_dSase"/>
</dbReference>
<dbReference type="Gene3D" id="3.90.1150.10">
    <property type="entry name" value="Aspartate Aminotransferase, domain 1"/>
    <property type="match status" value="1"/>
</dbReference>
<dbReference type="Gene3D" id="3.40.640.10">
    <property type="entry name" value="Type I PLP-dependent aspartate aminotransferase-like (Major domain)"/>
    <property type="match status" value="1"/>
</dbReference>
<dbReference type="InterPro" id="IPR015421">
    <property type="entry name" value="PyrdxlP-dep_Trfase_major"/>
</dbReference>
<dbReference type="InterPro" id="IPR010970">
    <property type="entry name" value="Cys_dSase_SufS"/>
</dbReference>
<evidence type="ECO:0000259" key="9">
    <source>
        <dbReference type="Pfam" id="PF00266"/>
    </source>
</evidence>
<evidence type="ECO:0000256" key="3">
    <source>
        <dbReference type="ARBA" id="ARBA00012239"/>
    </source>
</evidence>
<reference evidence="10 11" key="1">
    <citation type="submission" date="2018-09" db="EMBL/GenBank/DDBJ databases">
        <title>Bacillus saliacetes sp. nov., isolated from Thai shrimp paste (Ka-pi).</title>
        <authorList>
            <person name="Daroonpunt R."/>
            <person name="Tanasupawat S."/>
            <person name="Yiamsombut S."/>
        </authorList>
    </citation>
    <scope>NUCLEOTIDE SEQUENCE [LARGE SCALE GENOMIC DNA]</scope>
    <source>
        <strain evidence="10 11">SKP7-4</strain>
    </source>
</reference>
<dbReference type="CDD" id="cd06453">
    <property type="entry name" value="SufS_like"/>
    <property type="match status" value="1"/>
</dbReference>
<proteinExistence type="inferred from homology"/>
<dbReference type="PIRSF" id="PIRSF005572">
    <property type="entry name" value="NifS"/>
    <property type="match status" value="1"/>
</dbReference>
<dbReference type="OrthoDB" id="9804366at2"/>
<dbReference type="GO" id="GO:0031071">
    <property type="term" value="F:cysteine desulfurase activity"/>
    <property type="evidence" value="ECO:0007669"/>
    <property type="project" value="UniProtKB-UniRule"/>
</dbReference>
<dbReference type="GO" id="GO:0030170">
    <property type="term" value="F:pyridoxal phosphate binding"/>
    <property type="evidence" value="ECO:0007669"/>
    <property type="project" value="UniProtKB-UniRule"/>
</dbReference>
<dbReference type="InterPro" id="IPR015424">
    <property type="entry name" value="PyrdxlP-dep_Trfase"/>
</dbReference>
<dbReference type="PANTHER" id="PTHR43586:SF8">
    <property type="entry name" value="CYSTEINE DESULFURASE 1, CHLOROPLASTIC"/>
    <property type="match status" value="1"/>
</dbReference>
<organism evidence="10 11">
    <name type="scientific">Bacillus salacetis</name>
    <dbReference type="NCBI Taxonomy" id="2315464"/>
    <lineage>
        <taxon>Bacteria</taxon>
        <taxon>Bacillati</taxon>
        <taxon>Bacillota</taxon>
        <taxon>Bacilli</taxon>
        <taxon>Bacillales</taxon>
        <taxon>Bacillaceae</taxon>
        <taxon>Bacillus</taxon>
    </lineage>
</organism>
<dbReference type="Pfam" id="PF00266">
    <property type="entry name" value="Aminotran_5"/>
    <property type="match status" value="1"/>
</dbReference>
<dbReference type="EC" id="2.8.1.7" evidence="3 8"/>
<comment type="cofactor">
    <cofactor evidence="1 7">
        <name>pyridoxal 5'-phosphate</name>
        <dbReference type="ChEBI" id="CHEBI:597326"/>
    </cofactor>
</comment>
<dbReference type="SUPFAM" id="SSF53383">
    <property type="entry name" value="PLP-dependent transferases"/>
    <property type="match status" value="1"/>
</dbReference>
<protein>
    <recommendedName>
        <fullName evidence="3 8">Cysteine desulfurase</fullName>
        <ecNumber evidence="3 8">2.8.1.7</ecNumber>
    </recommendedName>
</protein>
<dbReference type="NCBIfam" id="TIGR01979">
    <property type="entry name" value="sufS"/>
    <property type="match status" value="1"/>
</dbReference>
<comment type="caution">
    <text evidence="10">The sequence shown here is derived from an EMBL/GenBank/DDBJ whole genome shotgun (WGS) entry which is preliminary data.</text>
</comment>
<accession>A0A3A1RAD8</accession>
<keyword evidence="5 8" id="KW-0663">Pyridoxal phosphate</keyword>
<dbReference type="InterPro" id="IPR000192">
    <property type="entry name" value="Aminotrans_V_dom"/>
</dbReference>
<evidence type="ECO:0000313" key="10">
    <source>
        <dbReference type="EMBL" id="RIW38884.1"/>
    </source>
</evidence>
<comment type="function">
    <text evidence="8">Catalyzes the removal of elemental sulfur and selenium atoms from L-cysteine, L-cystine, L-selenocysteine, and L-selenocystine to produce L-alanine.</text>
</comment>
<evidence type="ECO:0000256" key="1">
    <source>
        <dbReference type="ARBA" id="ARBA00001933"/>
    </source>
</evidence>
<dbReference type="PROSITE" id="PS00595">
    <property type="entry name" value="AA_TRANSFER_CLASS_5"/>
    <property type="match status" value="1"/>
</dbReference>
<dbReference type="EMBL" id="QXIR01000001">
    <property type="protein sequence ID" value="RIW38884.1"/>
    <property type="molecule type" value="Genomic_DNA"/>
</dbReference>
<dbReference type="InterPro" id="IPR015422">
    <property type="entry name" value="PyrdxlP-dep_Trfase_small"/>
</dbReference>
<evidence type="ECO:0000256" key="4">
    <source>
        <dbReference type="ARBA" id="ARBA00022679"/>
    </source>
</evidence>
<name>A0A3A1RAD8_9BACI</name>
<dbReference type="PANTHER" id="PTHR43586">
    <property type="entry name" value="CYSTEINE DESULFURASE"/>
    <property type="match status" value="1"/>
</dbReference>
<keyword evidence="4 8" id="KW-0808">Transferase</keyword>
<dbReference type="RefSeq" id="WP_119544863.1">
    <property type="nucleotide sequence ID" value="NZ_QXIR01000001.1"/>
</dbReference>
<dbReference type="AlphaFoldDB" id="A0A3A1RAD8"/>
<evidence type="ECO:0000256" key="6">
    <source>
        <dbReference type="ARBA" id="ARBA00050776"/>
    </source>
</evidence>
<evidence type="ECO:0000313" key="11">
    <source>
        <dbReference type="Proteomes" id="UP000265801"/>
    </source>
</evidence>
<sequence>MNAKEIRKYFPILDQEVNGHPLVYLDSAATSQKPLQVIEALDKYYREYNSNVHRGVHTLGTRATDGYEGAREKVRKFINAASVEEIIFTRGTTTAINTVAASYGRANVGEGDEIVISHMEHHSNIIPWQQLAKETGATLKYVPLQEDGTISIEDMKNTVTSNTKIVSIMKVSNVLGTMNPIKEIARVAHEHGAVMMVDGAQAAPHMKVDVQDLDCDFFAFSGHKMGGPTGIGVLYGKKHLLENMEPVEFGGEMIDFVGMYESTWKELPWKFEGGTPIIAGAIGLGAAIDFLEEIGMDDIEKHEHHLAAYAMEKMSEVDGMVIYGTKDPAKRAGLVTFNLDDVHPHDVATVLDAEGIAVRAGHHCAQPLMKWLKVSATARASFYIYNTEEDIDKLVSGLVKTKEYFSDVF</sequence>
<comment type="catalytic activity">
    <reaction evidence="6 8">
        <text>(sulfur carrier)-H + L-cysteine = (sulfur carrier)-SH + L-alanine</text>
        <dbReference type="Rhea" id="RHEA:43892"/>
        <dbReference type="Rhea" id="RHEA-COMP:14737"/>
        <dbReference type="Rhea" id="RHEA-COMP:14739"/>
        <dbReference type="ChEBI" id="CHEBI:29917"/>
        <dbReference type="ChEBI" id="CHEBI:35235"/>
        <dbReference type="ChEBI" id="CHEBI:57972"/>
        <dbReference type="ChEBI" id="CHEBI:64428"/>
        <dbReference type="EC" id="2.8.1.7"/>
    </reaction>
</comment>
<comment type="similarity">
    <text evidence="2 8">Belongs to the class-V pyridoxal-phosphate-dependent aminotransferase family. Csd subfamily.</text>
</comment>
<evidence type="ECO:0000256" key="2">
    <source>
        <dbReference type="ARBA" id="ARBA00010447"/>
    </source>
</evidence>
<dbReference type="InterPro" id="IPR020578">
    <property type="entry name" value="Aminotrans_V_PyrdxlP_BS"/>
</dbReference>
<evidence type="ECO:0000256" key="5">
    <source>
        <dbReference type="ARBA" id="ARBA00022898"/>
    </source>
</evidence>
<evidence type="ECO:0000256" key="8">
    <source>
        <dbReference type="RuleBase" id="RU004506"/>
    </source>
</evidence>
<gene>
    <name evidence="10" type="ORF">D3H55_00570</name>
</gene>
<dbReference type="GO" id="GO:0006534">
    <property type="term" value="P:cysteine metabolic process"/>
    <property type="evidence" value="ECO:0007669"/>
    <property type="project" value="UniProtKB-UniRule"/>
</dbReference>
<feature type="domain" description="Aminotransferase class V" evidence="9">
    <location>
        <begin position="23"/>
        <end position="394"/>
    </location>
</feature>
<dbReference type="Proteomes" id="UP000265801">
    <property type="component" value="Unassembled WGS sequence"/>
</dbReference>
<keyword evidence="11" id="KW-1185">Reference proteome</keyword>